<evidence type="ECO:0000256" key="2">
    <source>
        <dbReference type="ARBA" id="ARBA00022517"/>
    </source>
</evidence>
<evidence type="ECO:0000256" key="5">
    <source>
        <dbReference type="ARBA" id="ARBA00046634"/>
    </source>
</evidence>
<accession>A0ABN7RVQ7</accession>
<name>A0ABN7RVQ7_OIKDI</name>
<evidence type="ECO:0000256" key="1">
    <source>
        <dbReference type="ARBA" id="ARBA00004604"/>
    </source>
</evidence>
<organism evidence="7 8">
    <name type="scientific">Oikopleura dioica</name>
    <name type="common">Tunicate</name>
    <dbReference type="NCBI Taxonomy" id="34765"/>
    <lineage>
        <taxon>Eukaryota</taxon>
        <taxon>Metazoa</taxon>
        <taxon>Chordata</taxon>
        <taxon>Tunicata</taxon>
        <taxon>Appendicularia</taxon>
        <taxon>Copelata</taxon>
        <taxon>Oikopleuridae</taxon>
        <taxon>Oikopleura</taxon>
    </lineage>
</organism>
<dbReference type="SUPFAM" id="SSF52954">
    <property type="entry name" value="Class II aaRS ABD-related"/>
    <property type="match status" value="1"/>
</dbReference>
<evidence type="ECO:0000256" key="4">
    <source>
        <dbReference type="ARBA" id="ARBA00045281"/>
    </source>
</evidence>
<comment type="subunit">
    <text evidence="5">Part of the small subunit (SSU) processome, composed of more than 70 proteins and the RNA chaperone small nucleolar RNA (snoRNA) U3. Component of a heterotrimeric complex containing IMP3, IMP4 and MPHOSPH10. Interacts with MPHOSPH10.</text>
</comment>
<dbReference type="EMBL" id="OU015568">
    <property type="protein sequence ID" value="CAG5086633.1"/>
    <property type="molecule type" value="Genomic_DNA"/>
</dbReference>
<dbReference type="Proteomes" id="UP001158576">
    <property type="component" value="Chromosome PAR"/>
</dbReference>
<keyword evidence="2" id="KW-0690">Ribosome biogenesis</keyword>
<evidence type="ECO:0000256" key="3">
    <source>
        <dbReference type="ARBA" id="ARBA00022552"/>
    </source>
</evidence>
<dbReference type="Pfam" id="PF04427">
    <property type="entry name" value="Brix"/>
    <property type="match status" value="1"/>
</dbReference>
<dbReference type="PANTHER" id="PTHR22734">
    <property type="entry name" value="U3 SMALL NUCLEOLAR RIBONUCLEOPROTEIN PROTEIN IMP4"/>
    <property type="match status" value="1"/>
</dbReference>
<keyword evidence="8" id="KW-1185">Reference proteome</keyword>
<sequence>MLKRQIRERREYLYRKHKEEAEGRIRDRKEKLKRALDENKPIPTELREDALKLQEAIEYDDAGGQTFSSIDDEYKYAGVEDPKIMVTTSHDPSVKLKQFAKEMKLIFPNSKRINRGNTEMPALINECRKNNFTDLVVFHETRGKPDGMIVCHLPYGPTAYFNLSHVVMRHDIEDCEKMSEAFPHLIFHGFSTKLGERVTNILKYLFPVPKKESKRIMTFANTDDLISYRHHVYRKDENGKIELKEVGPRMEIKMFMIRQGTLDKEETSNVEFRIHPFMNTAKKRKYL</sequence>
<reference evidence="7 8" key="1">
    <citation type="submission" date="2021-04" db="EMBL/GenBank/DDBJ databases">
        <authorList>
            <person name="Bliznina A."/>
        </authorList>
    </citation>
    <scope>NUCLEOTIDE SEQUENCE [LARGE SCALE GENOMIC DNA]</scope>
</reference>
<evidence type="ECO:0000313" key="8">
    <source>
        <dbReference type="Proteomes" id="UP001158576"/>
    </source>
</evidence>
<dbReference type="SMART" id="SM00879">
    <property type="entry name" value="Brix"/>
    <property type="match status" value="1"/>
</dbReference>
<proteinExistence type="predicted"/>
<dbReference type="PANTHER" id="PTHR22734:SF2">
    <property type="entry name" value="U3 SMALL NUCLEOLAR RIBONUCLEOPROTEIN PROTEIN IMP4"/>
    <property type="match status" value="1"/>
</dbReference>
<dbReference type="PROSITE" id="PS50833">
    <property type="entry name" value="BRIX"/>
    <property type="match status" value="1"/>
</dbReference>
<evidence type="ECO:0000259" key="6">
    <source>
        <dbReference type="PROSITE" id="PS50833"/>
    </source>
</evidence>
<keyword evidence="3" id="KW-0698">rRNA processing</keyword>
<comment type="function">
    <text evidence="4">Component of the 60-80S U3 small nucleolar ribonucleoprotein (U3 snoRNP). Required for the early cleavages during pre-18S ribosomal RNA processing. Part of the small subunit (SSU) processome, first precursor of the small eukaryotic ribosomal subunit. During the assembly of the SSU processome in the nucleolus, many ribosome biogenesis factors, an RNA chaperone and ribosomal proteins associate with the nascent pre-rRNA and work in concert to generate RNA folding, modifications, rearrangements and cleavage as well as targeted degradation of pre-ribosomal RNA by the RNA exosome.</text>
</comment>
<comment type="subcellular location">
    <subcellularLocation>
        <location evidence="1">Nucleus</location>
        <location evidence="1">Nucleolus</location>
    </subcellularLocation>
</comment>
<feature type="domain" description="Brix" evidence="6">
    <location>
        <begin position="82"/>
        <end position="263"/>
    </location>
</feature>
<dbReference type="Gene3D" id="3.40.50.10480">
    <property type="entry name" value="Probable brix-domain ribosomal biogenesis protein"/>
    <property type="match status" value="1"/>
</dbReference>
<protein>
    <submittedName>
        <fullName evidence="7">Oidioi.mRNA.OKI2018_I69.PAR.g11292.t1.cds</fullName>
    </submittedName>
</protein>
<gene>
    <name evidence="7" type="ORF">OKIOD_LOCUS2850</name>
</gene>
<evidence type="ECO:0000313" key="7">
    <source>
        <dbReference type="EMBL" id="CAG5086633.1"/>
    </source>
</evidence>
<dbReference type="InterPro" id="IPR044281">
    <property type="entry name" value="IMP4/RPF1"/>
</dbReference>
<dbReference type="InterPro" id="IPR007109">
    <property type="entry name" value="Brix"/>
</dbReference>